<name>A0A4D6HA20_9EURY</name>
<dbReference type="EMBL" id="CP031310">
    <property type="protein sequence ID" value="QCC50056.1"/>
    <property type="molecule type" value="Genomic_DNA"/>
</dbReference>
<sequence>MSRWSERVDDLLYDGETVDEQVEIGTSSVVVTSHRVLAFTPEGDGANFQQVDRPNVTGVSLQSGGESKFLRQAARAAMYGLVLIVAGLLLPIDDVLSGVGLPSSTGQLGIGGVMGMFQQMLSLLRNLDDFMRLVGALLLLFAIVPMGVYLWTRGQTLEIGVAGDEPIRIQAPETEGEAIAERLESVILPAGVSGEPDSRLGSLLG</sequence>
<dbReference type="Proteomes" id="UP000296706">
    <property type="component" value="Chromosome"/>
</dbReference>
<keyword evidence="1" id="KW-0812">Transmembrane</keyword>
<dbReference type="OrthoDB" id="222505at2157"/>
<proteinExistence type="predicted"/>
<evidence type="ECO:0000313" key="3">
    <source>
        <dbReference type="Proteomes" id="UP000296706"/>
    </source>
</evidence>
<keyword evidence="3" id="KW-1185">Reference proteome</keyword>
<protein>
    <submittedName>
        <fullName evidence="2">Uncharacterized protein</fullName>
    </submittedName>
</protein>
<dbReference type="GeneID" id="39846590"/>
<dbReference type="AlphaFoldDB" id="A0A4D6HA20"/>
<keyword evidence="1" id="KW-1133">Transmembrane helix</keyword>
<dbReference type="RefSeq" id="WP_049993500.1">
    <property type="nucleotide sequence ID" value="NZ_CP031310.1"/>
</dbReference>
<organism evidence="2 3">
    <name type="scientific">Halapricum salinum</name>
    <dbReference type="NCBI Taxonomy" id="1457250"/>
    <lineage>
        <taxon>Archaea</taxon>
        <taxon>Methanobacteriati</taxon>
        <taxon>Methanobacteriota</taxon>
        <taxon>Stenosarchaea group</taxon>
        <taxon>Halobacteria</taxon>
        <taxon>Halobacteriales</taxon>
        <taxon>Haloarculaceae</taxon>
        <taxon>Halapricum</taxon>
    </lineage>
</organism>
<reference evidence="2 3" key="1">
    <citation type="journal article" date="2019" name="Nat. Commun.">
        <title>A new type of DNA phosphorothioation-based antiviral system in archaea.</title>
        <authorList>
            <person name="Xiong L."/>
            <person name="Liu S."/>
            <person name="Chen S."/>
            <person name="Xiao Y."/>
            <person name="Zhu B."/>
            <person name="Gao Y."/>
            <person name="Zhang Y."/>
            <person name="Chen B."/>
            <person name="Luo J."/>
            <person name="Deng Z."/>
            <person name="Chen X."/>
            <person name="Wang L."/>
            <person name="Chen S."/>
        </authorList>
    </citation>
    <scope>NUCLEOTIDE SEQUENCE [LARGE SCALE GENOMIC DNA]</scope>
    <source>
        <strain evidence="2 3">CBA1105</strain>
    </source>
</reference>
<dbReference type="KEGG" id="hsn:DV733_01940"/>
<feature type="transmembrane region" description="Helical" evidence="1">
    <location>
        <begin position="76"/>
        <end position="92"/>
    </location>
</feature>
<dbReference type="STRING" id="1457250.GCA_000755225_02684"/>
<evidence type="ECO:0000313" key="2">
    <source>
        <dbReference type="EMBL" id="QCC50056.1"/>
    </source>
</evidence>
<keyword evidence="1" id="KW-0472">Membrane</keyword>
<gene>
    <name evidence="2" type="ORF">DV733_01940</name>
</gene>
<evidence type="ECO:0000256" key="1">
    <source>
        <dbReference type="SAM" id="Phobius"/>
    </source>
</evidence>
<feature type="transmembrane region" description="Helical" evidence="1">
    <location>
        <begin position="130"/>
        <end position="151"/>
    </location>
</feature>
<accession>A0A4D6HA20</accession>